<accession>D2V7Z0</accession>
<evidence type="ECO:0000313" key="3">
    <source>
        <dbReference type="Proteomes" id="UP000006671"/>
    </source>
</evidence>
<protein>
    <recommendedName>
        <fullName evidence="1">F-box domain-containing protein</fullName>
    </recommendedName>
</protein>
<name>D2V7Z0_NAEGR</name>
<dbReference type="VEuPathDB" id="AmoebaDB:NAEGRDRAFT_64971"/>
<dbReference type="GeneID" id="8860281"/>
<dbReference type="SUPFAM" id="SSF81383">
    <property type="entry name" value="F-box domain"/>
    <property type="match status" value="1"/>
</dbReference>
<dbReference type="EMBL" id="GG738856">
    <property type="protein sequence ID" value="EFC47091.1"/>
    <property type="molecule type" value="Genomic_DNA"/>
</dbReference>
<dbReference type="RefSeq" id="XP_002679835.1">
    <property type="nucleotide sequence ID" value="XM_002679789.1"/>
</dbReference>
<dbReference type="AlphaFoldDB" id="D2V7Z0"/>
<feature type="domain" description="F-box" evidence="1">
    <location>
        <begin position="71"/>
        <end position="106"/>
    </location>
</feature>
<organism evidence="3">
    <name type="scientific">Naegleria gruberi</name>
    <name type="common">Amoeba</name>
    <dbReference type="NCBI Taxonomy" id="5762"/>
    <lineage>
        <taxon>Eukaryota</taxon>
        <taxon>Discoba</taxon>
        <taxon>Heterolobosea</taxon>
        <taxon>Tetramitia</taxon>
        <taxon>Eutetramitia</taxon>
        <taxon>Vahlkampfiidae</taxon>
        <taxon>Naegleria</taxon>
    </lineage>
</organism>
<proteinExistence type="predicted"/>
<dbReference type="KEGG" id="ngr:NAEGRDRAFT_64971"/>
<sequence>MAHASSNQAFQLLNNNTNSNGTFNNVDSNVAISGVNIIRKTPKNKSHNGSSSDHIIPLVKMFAQAHDSGEELYQRILVFLPYSSAIIFSCVSQHFNQLAKKHSPYIFSMNQFIQWYHQVCVLMLSSNTETITADILKKKQHNFLRSVQVISRSCRIQLLLNELFHKATIPSIEEPKDKPDIPPVGIFMCIPLSSRVEFTKKHKMVRQLIDTISLQNVYYQEMCTFLLGKLQIIEFEQIKGEENYGFSSVIQLIPDLQQLDQKVFIHQNLMATTLQNQQQKKRVTLYQMSIGTNSTKYGTFLGLSGDLANNERQIIVNMAGSKYEFNDIILYKLCQLSGVITNTTSMSVTEMFQFLAMCGTLDTCQNVIEQYYNYKRNNLQTFPSAIQKCQVTTRETTEEFRTTRDSKKAC</sequence>
<dbReference type="InterPro" id="IPR001810">
    <property type="entry name" value="F-box_dom"/>
</dbReference>
<dbReference type="Proteomes" id="UP000006671">
    <property type="component" value="Unassembled WGS sequence"/>
</dbReference>
<evidence type="ECO:0000259" key="1">
    <source>
        <dbReference type="Pfam" id="PF00646"/>
    </source>
</evidence>
<gene>
    <name evidence="2" type="ORF">NAEGRDRAFT_64971</name>
</gene>
<dbReference type="InParanoid" id="D2V7Z0"/>
<evidence type="ECO:0000313" key="2">
    <source>
        <dbReference type="EMBL" id="EFC47091.1"/>
    </source>
</evidence>
<dbReference type="OrthoDB" id="10322985at2759"/>
<reference evidence="2 3" key="1">
    <citation type="journal article" date="2010" name="Cell">
        <title>The genome of Naegleria gruberi illuminates early eukaryotic versatility.</title>
        <authorList>
            <person name="Fritz-Laylin L.K."/>
            <person name="Prochnik S.E."/>
            <person name="Ginger M.L."/>
            <person name="Dacks J.B."/>
            <person name="Carpenter M.L."/>
            <person name="Field M.C."/>
            <person name="Kuo A."/>
            <person name="Paredez A."/>
            <person name="Chapman J."/>
            <person name="Pham J."/>
            <person name="Shu S."/>
            <person name="Neupane R."/>
            <person name="Cipriano M."/>
            <person name="Mancuso J."/>
            <person name="Tu H."/>
            <person name="Salamov A."/>
            <person name="Lindquist E."/>
            <person name="Shapiro H."/>
            <person name="Lucas S."/>
            <person name="Grigoriev I.V."/>
            <person name="Cande W.Z."/>
            <person name="Fulton C."/>
            <person name="Rokhsar D.S."/>
            <person name="Dawson S.C."/>
        </authorList>
    </citation>
    <scope>NUCLEOTIDE SEQUENCE [LARGE SCALE GENOMIC DNA]</scope>
    <source>
        <strain evidence="2 3">NEG-M</strain>
    </source>
</reference>
<dbReference type="Pfam" id="PF00646">
    <property type="entry name" value="F-box"/>
    <property type="match status" value="1"/>
</dbReference>
<keyword evidence="3" id="KW-1185">Reference proteome</keyword>
<dbReference type="InterPro" id="IPR036047">
    <property type="entry name" value="F-box-like_dom_sf"/>
</dbReference>